<sequence>MEVRDSGVQGEEFLCSFPALEAQLASFLLPGGSMRLLHQIVTAGGGNDLNVLHVVEHGNLTQRRPIAPQLVGMDHLRHVVFPQEADKKGLGRLGVSVFLKQNVQHVPVFVDRSPQPMLDPADLDADLVQMPSRTPAGFSMAQFLGQEWGELDVPLMEGLVTDLNTTLVKQFLNVPLAEGEAVVEPQGIPNDTQRESMSIGLPVSHSSTAYQR</sequence>
<name>A0ABQ2T1A8_9DEIO</name>
<dbReference type="EMBL" id="BMQO01000045">
    <property type="protein sequence ID" value="GGS44481.1"/>
    <property type="molecule type" value="Genomic_DNA"/>
</dbReference>
<feature type="region of interest" description="Disordered" evidence="1">
    <location>
        <begin position="186"/>
        <end position="212"/>
    </location>
</feature>
<protein>
    <recommendedName>
        <fullName evidence="4">CheW-like domain-containing protein</fullName>
    </recommendedName>
</protein>
<comment type="caution">
    <text evidence="2">The sequence shown here is derived from an EMBL/GenBank/DDBJ whole genome shotgun (WGS) entry which is preliminary data.</text>
</comment>
<organism evidence="2 3">
    <name type="scientific">Deinococcus knuensis</name>
    <dbReference type="NCBI Taxonomy" id="1837380"/>
    <lineage>
        <taxon>Bacteria</taxon>
        <taxon>Thermotogati</taxon>
        <taxon>Deinococcota</taxon>
        <taxon>Deinococci</taxon>
        <taxon>Deinococcales</taxon>
        <taxon>Deinococcaceae</taxon>
        <taxon>Deinococcus</taxon>
    </lineage>
</organism>
<gene>
    <name evidence="2" type="ORF">GCM10008961_39120</name>
</gene>
<proteinExistence type="predicted"/>
<accession>A0ABQ2T1A8</accession>
<dbReference type="Proteomes" id="UP000620633">
    <property type="component" value="Unassembled WGS sequence"/>
</dbReference>
<reference evidence="3" key="1">
    <citation type="journal article" date="2019" name="Int. J. Syst. Evol. Microbiol.">
        <title>The Global Catalogue of Microorganisms (GCM) 10K type strain sequencing project: providing services to taxonomists for standard genome sequencing and annotation.</title>
        <authorList>
            <consortium name="The Broad Institute Genomics Platform"/>
            <consortium name="The Broad Institute Genome Sequencing Center for Infectious Disease"/>
            <person name="Wu L."/>
            <person name="Ma J."/>
        </authorList>
    </citation>
    <scope>NUCLEOTIDE SEQUENCE [LARGE SCALE GENOMIC DNA]</scope>
    <source>
        <strain evidence="3">JCM 31406</strain>
    </source>
</reference>
<evidence type="ECO:0008006" key="4">
    <source>
        <dbReference type="Google" id="ProtNLM"/>
    </source>
</evidence>
<evidence type="ECO:0000256" key="1">
    <source>
        <dbReference type="SAM" id="MobiDB-lite"/>
    </source>
</evidence>
<evidence type="ECO:0000313" key="3">
    <source>
        <dbReference type="Proteomes" id="UP000620633"/>
    </source>
</evidence>
<evidence type="ECO:0000313" key="2">
    <source>
        <dbReference type="EMBL" id="GGS44481.1"/>
    </source>
</evidence>
<keyword evidence="3" id="KW-1185">Reference proteome</keyword>